<dbReference type="Proteomes" id="UP000244905">
    <property type="component" value="Unassembled WGS sequence"/>
</dbReference>
<dbReference type="AlphaFoldDB" id="A0A2V1INM9"/>
<feature type="compositionally biased region" description="Basic and acidic residues" evidence="1">
    <location>
        <begin position="18"/>
        <end position="29"/>
    </location>
</feature>
<organism evidence="2 3">
    <name type="scientific">Duncaniella muris</name>
    <dbReference type="NCBI Taxonomy" id="2094150"/>
    <lineage>
        <taxon>Bacteria</taxon>
        <taxon>Pseudomonadati</taxon>
        <taxon>Bacteroidota</taxon>
        <taxon>Bacteroidia</taxon>
        <taxon>Bacteroidales</taxon>
        <taxon>Muribaculaceae</taxon>
        <taxon>Duncaniella</taxon>
    </lineage>
</organism>
<proteinExistence type="predicted"/>
<sequence length="128" mass="14454">MRKYNSDAPGVKLRGRPKKESSDKRDRKVSVNFTEDEEREVKAKASAAGISITELLRISAFRLSIVERLTDFEREAIRELMYQGKNLNDQVRACQANAWPSTKRKAEACLDGILAILGKLKTQNSTLL</sequence>
<gene>
    <name evidence="2" type="ORF">C5O23_09220</name>
</gene>
<evidence type="ECO:0000313" key="2">
    <source>
        <dbReference type="EMBL" id="PWB01536.1"/>
    </source>
</evidence>
<dbReference type="InterPro" id="IPR053842">
    <property type="entry name" value="NikA-like"/>
</dbReference>
<dbReference type="EMBL" id="PUEC01000020">
    <property type="protein sequence ID" value="PWB01536.1"/>
    <property type="molecule type" value="Genomic_DNA"/>
</dbReference>
<evidence type="ECO:0000313" key="3">
    <source>
        <dbReference type="Proteomes" id="UP000244905"/>
    </source>
</evidence>
<accession>A0A2V1INM9</accession>
<name>A0A2V1INM9_9BACT</name>
<feature type="region of interest" description="Disordered" evidence="1">
    <location>
        <begin position="1"/>
        <end position="35"/>
    </location>
</feature>
<protein>
    <recommendedName>
        <fullName evidence="4">Plasmid mobilization relaxosome protein MobC</fullName>
    </recommendedName>
</protein>
<comment type="caution">
    <text evidence="2">The sequence shown here is derived from an EMBL/GenBank/DDBJ whole genome shotgun (WGS) entry which is preliminary data.</text>
</comment>
<evidence type="ECO:0008006" key="4">
    <source>
        <dbReference type="Google" id="ProtNLM"/>
    </source>
</evidence>
<evidence type="ECO:0000256" key="1">
    <source>
        <dbReference type="SAM" id="MobiDB-lite"/>
    </source>
</evidence>
<dbReference type="Pfam" id="PF21983">
    <property type="entry name" value="NikA-like"/>
    <property type="match status" value="1"/>
</dbReference>
<dbReference type="RefSeq" id="WP_107032657.1">
    <property type="nucleotide sequence ID" value="NZ_PUEC01000020.1"/>
</dbReference>
<keyword evidence="3" id="KW-1185">Reference proteome</keyword>
<reference evidence="3" key="1">
    <citation type="submission" date="2018-02" db="EMBL/GenBank/DDBJ databases">
        <authorList>
            <person name="Clavel T."/>
            <person name="Strowig T."/>
        </authorList>
    </citation>
    <scope>NUCLEOTIDE SEQUENCE [LARGE SCALE GENOMIC DNA]</scope>
    <source>
        <strain evidence="3">DSM 103720</strain>
    </source>
</reference>
<dbReference type="GeneID" id="82526519"/>